<evidence type="ECO:0000256" key="2">
    <source>
        <dbReference type="SAM" id="SignalP"/>
    </source>
</evidence>
<feature type="region of interest" description="Disordered" evidence="1">
    <location>
        <begin position="157"/>
        <end position="211"/>
    </location>
</feature>
<dbReference type="EMBL" id="JACBZN010000001">
    <property type="protein sequence ID" value="NYI37757.1"/>
    <property type="molecule type" value="Genomic_DNA"/>
</dbReference>
<evidence type="ECO:0000313" key="3">
    <source>
        <dbReference type="EMBL" id="MBD1270371.1"/>
    </source>
</evidence>
<reference evidence="5 6" key="1">
    <citation type="submission" date="2020-07" db="EMBL/GenBank/DDBJ databases">
        <title>Sequencing the genomes of 1000 actinobacteria strains.</title>
        <authorList>
            <person name="Klenk H.-P."/>
        </authorList>
    </citation>
    <scope>NUCLEOTIDE SEQUENCE [LARGE SCALE GENOMIC DNA]</scope>
    <source>
        <strain evidence="5 6">DSM 19087</strain>
    </source>
</reference>
<dbReference type="Proteomes" id="UP000587211">
    <property type="component" value="Unassembled WGS sequence"/>
</dbReference>
<comment type="caution">
    <text evidence="4">The sequence shown here is derived from an EMBL/GenBank/DDBJ whole genome shotgun (WGS) entry which is preliminary data.</text>
</comment>
<evidence type="ECO:0000313" key="7">
    <source>
        <dbReference type="Proteomes" id="UP000659061"/>
    </source>
</evidence>
<feature type="compositionally biased region" description="Low complexity" evidence="1">
    <location>
        <begin position="161"/>
        <end position="189"/>
    </location>
</feature>
<protein>
    <submittedName>
        <fullName evidence="4">LPXTG cell wall anchor domain-containing protein</fullName>
    </submittedName>
    <submittedName>
        <fullName evidence="5">LPXTG-motif cell wall-anchored protein</fullName>
    </submittedName>
</protein>
<evidence type="ECO:0000313" key="5">
    <source>
        <dbReference type="EMBL" id="NYI37757.1"/>
    </source>
</evidence>
<evidence type="ECO:0000313" key="6">
    <source>
        <dbReference type="Proteomes" id="UP000587211"/>
    </source>
</evidence>
<evidence type="ECO:0000313" key="4">
    <source>
        <dbReference type="EMBL" id="MBD1271497.1"/>
    </source>
</evidence>
<dbReference type="AlphaFoldDB" id="A0A8I0G0V7"/>
<sequence length="242" mass="24816">MKSVRTAAGALGAAVMLAVMVPLGSSAASAPAARLGLSADGVGPWTSTLTEPVFADDTRWVPGDAQTGEFWARNQSSDAAEIELVIVPRDGALHASGDLDVQIRTDGEAWQPLSTAWTAPRPLAAGATARVQVRAALSETASNADQAQHFAFDVRTRLTQVTGTEPTTGPTTEPTARPTAASPTSAVAPGDRAETAPARDGSLPSTGAELPSWLLPAGIGASITGLWLALGARRNREESDVS</sequence>
<keyword evidence="6" id="KW-1185">Reference proteome</keyword>
<dbReference type="RefSeq" id="WP_179424237.1">
    <property type="nucleotide sequence ID" value="NZ_BAAAMP010000003.1"/>
</dbReference>
<keyword evidence="2" id="KW-0732">Signal</keyword>
<dbReference type="NCBIfam" id="TIGR01167">
    <property type="entry name" value="LPXTG_anchor"/>
    <property type="match status" value="1"/>
</dbReference>
<evidence type="ECO:0000256" key="1">
    <source>
        <dbReference type="SAM" id="MobiDB-lite"/>
    </source>
</evidence>
<name>A0A8I0G0V7_9ACTN</name>
<dbReference type="EMBL" id="JACWMT010000003">
    <property type="protein sequence ID" value="MBD1271497.1"/>
    <property type="molecule type" value="Genomic_DNA"/>
</dbReference>
<accession>A0A8I0G0V7</accession>
<dbReference type="EMBL" id="JACWMT010000002">
    <property type="protein sequence ID" value="MBD1270371.1"/>
    <property type="molecule type" value="Genomic_DNA"/>
</dbReference>
<gene>
    <name evidence="5" type="ORF">BJ975_001132</name>
    <name evidence="3" type="ORF">IDH50_09040</name>
    <name evidence="4" type="ORF">IDH50_14720</name>
</gene>
<feature type="chain" id="PRO_5044691935" evidence="2">
    <location>
        <begin position="28"/>
        <end position="242"/>
    </location>
</feature>
<proteinExistence type="predicted"/>
<dbReference type="Proteomes" id="UP000659061">
    <property type="component" value="Unassembled WGS sequence"/>
</dbReference>
<reference evidence="4" key="2">
    <citation type="submission" date="2020-09" db="EMBL/GenBank/DDBJ databases">
        <title>Novel species in genus Aeromicrobium.</title>
        <authorList>
            <person name="Zhang G."/>
        </authorList>
    </citation>
    <scope>NUCLEOTIDE SEQUENCE</scope>
    <source>
        <strain evidence="4">SSW1-57</strain>
    </source>
</reference>
<feature type="signal peptide" evidence="2">
    <location>
        <begin position="1"/>
        <end position="27"/>
    </location>
</feature>
<organism evidence="4 7">
    <name type="scientific">Aeromicrobium tamlense</name>
    <dbReference type="NCBI Taxonomy" id="375541"/>
    <lineage>
        <taxon>Bacteria</taxon>
        <taxon>Bacillati</taxon>
        <taxon>Actinomycetota</taxon>
        <taxon>Actinomycetes</taxon>
        <taxon>Propionibacteriales</taxon>
        <taxon>Nocardioidaceae</taxon>
        <taxon>Aeromicrobium</taxon>
    </lineage>
</organism>